<comment type="caution">
    <text evidence="2">The sequence shown here is derived from an EMBL/GenBank/DDBJ whole genome shotgun (WGS) entry which is preliminary data.</text>
</comment>
<organism evidence="2 3">
    <name type="scientific">Leucosporidium creatinivorum</name>
    <dbReference type="NCBI Taxonomy" id="106004"/>
    <lineage>
        <taxon>Eukaryota</taxon>
        <taxon>Fungi</taxon>
        <taxon>Dikarya</taxon>
        <taxon>Basidiomycota</taxon>
        <taxon>Pucciniomycotina</taxon>
        <taxon>Microbotryomycetes</taxon>
        <taxon>Leucosporidiales</taxon>
        <taxon>Leucosporidium</taxon>
    </lineage>
</organism>
<feature type="compositionally biased region" description="Basic and acidic residues" evidence="1">
    <location>
        <begin position="133"/>
        <end position="156"/>
    </location>
</feature>
<protein>
    <submittedName>
        <fullName evidence="2">Uncharacterized protein</fullName>
    </submittedName>
</protein>
<dbReference type="AlphaFoldDB" id="A0A1Y2EY95"/>
<accession>A0A1Y2EY95</accession>
<evidence type="ECO:0000313" key="3">
    <source>
        <dbReference type="Proteomes" id="UP000193467"/>
    </source>
</evidence>
<reference evidence="2 3" key="1">
    <citation type="submission" date="2016-07" db="EMBL/GenBank/DDBJ databases">
        <title>Pervasive Adenine N6-methylation of Active Genes in Fungi.</title>
        <authorList>
            <consortium name="DOE Joint Genome Institute"/>
            <person name="Mondo S.J."/>
            <person name="Dannebaum R.O."/>
            <person name="Kuo R.C."/>
            <person name="Labutti K."/>
            <person name="Haridas S."/>
            <person name="Kuo A."/>
            <person name="Salamov A."/>
            <person name="Ahrendt S.R."/>
            <person name="Lipzen A."/>
            <person name="Sullivan W."/>
            <person name="Andreopoulos W.B."/>
            <person name="Clum A."/>
            <person name="Lindquist E."/>
            <person name="Daum C."/>
            <person name="Ramamoorthy G.K."/>
            <person name="Gryganskyi A."/>
            <person name="Culley D."/>
            <person name="Magnuson J.K."/>
            <person name="James T.Y."/>
            <person name="O'Malley M.A."/>
            <person name="Stajich J.E."/>
            <person name="Spatafora J.W."/>
            <person name="Visel A."/>
            <person name="Grigoriev I.V."/>
        </authorList>
    </citation>
    <scope>NUCLEOTIDE SEQUENCE [LARGE SCALE GENOMIC DNA]</scope>
    <source>
        <strain evidence="2 3">62-1032</strain>
    </source>
</reference>
<evidence type="ECO:0000313" key="2">
    <source>
        <dbReference type="EMBL" id="ORY76540.1"/>
    </source>
</evidence>
<gene>
    <name evidence="2" type="ORF">BCR35DRAFT_332800</name>
</gene>
<dbReference type="Proteomes" id="UP000193467">
    <property type="component" value="Unassembled WGS sequence"/>
</dbReference>
<keyword evidence="3" id="KW-1185">Reference proteome</keyword>
<dbReference type="InParanoid" id="A0A1Y2EY95"/>
<dbReference type="EMBL" id="MCGR01000034">
    <property type="protein sequence ID" value="ORY76540.1"/>
    <property type="molecule type" value="Genomic_DNA"/>
</dbReference>
<name>A0A1Y2EY95_9BASI</name>
<proteinExistence type="predicted"/>
<feature type="compositionally biased region" description="Basic and acidic residues" evidence="1">
    <location>
        <begin position="17"/>
        <end position="30"/>
    </location>
</feature>
<sequence length="262" mass="29273">MPKPEAVNNKHRRRFHHSIDEKDAERKERHELEDVQATIASLEKQLAGLQPQSEDAQRSQVAELEAEIAEQVVARERAEAELAKLEAAAKLVQEKEAELKEVQEELRSKEVELEDINGKIVILEGTLEHLRTRAAGEGENEHSAEGEFADRVERKASSPQPESQLDAMEEELSQVQARIEEERTKADELEKELCDVQAEIKGQKASTDSPPTSTPQPSVSSAFAAHSAFVAQRLLEIINESNMTVNTLREENMSLLMQIAGV</sequence>
<evidence type="ECO:0000256" key="1">
    <source>
        <dbReference type="SAM" id="MobiDB-lite"/>
    </source>
</evidence>
<feature type="region of interest" description="Disordered" evidence="1">
    <location>
        <begin position="1"/>
        <end position="30"/>
    </location>
</feature>
<feature type="region of interest" description="Disordered" evidence="1">
    <location>
        <begin position="133"/>
        <end position="174"/>
    </location>
</feature>
<feature type="compositionally biased region" description="Low complexity" evidence="1">
    <location>
        <begin position="206"/>
        <end position="220"/>
    </location>
</feature>
<feature type="region of interest" description="Disordered" evidence="1">
    <location>
        <begin position="186"/>
        <end position="220"/>
    </location>
</feature>